<dbReference type="EMBL" id="FNBN01000001">
    <property type="protein sequence ID" value="SDE89271.1"/>
    <property type="molecule type" value="Genomic_DNA"/>
</dbReference>
<comment type="catalytic activity">
    <reaction evidence="1">
        <text>futalosine + H2O = dehypoxanthine futalosine + hypoxanthine</text>
        <dbReference type="Rhea" id="RHEA:25904"/>
        <dbReference type="ChEBI" id="CHEBI:15377"/>
        <dbReference type="ChEBI" id="CHEBI:17368"/>
        <dbReference type="ChEBI" id="CHEBI:58863"/>
        <dbReference type="ChEBI" id="CHEBI:58864"/>
        <dbReference type="EC" id="3.2.2.26"/>
    </reaction>
</comment>
<keyword evidence="1 4" id="KW-0378">Hydrolase</keyword>
<dbReference type="UniPathway" id="UPA00079"/>
<dbReference type="EC" id="3.2.2.26" evidence="1 2"/>
<dbReference type="NCBIfam" id="TIGR03664">
    <property type="entry name" value="fut_nucase"/>
    <property type="match status" value="1"/>
</dbReference>
<comment type="pathway">
    <text evidence="1">Quinol/quinone metabolism; menaquinone biosynthesis.</text>
</comment>
<organism evidence="4 5">
    <name type="scientific">Chitinophaga filiformis</name>
    <name type="common">Myxococcus filiformis</name>
    <name type="synonym">Flexibacter filiformis</name>
    <dbReference type="NCBI Taxonomy" id="104663"/>
    <lineage>
        <taxon>Bacteria</taxon>
        <taxon>Pseudomonadati</taxon>
        <taxon>Bacteroidota</taxon>
        <taxon>Chitinophagia</taxon>
        <taxon>Chitinophagales</taxon>
        <taxon>Chitinophagaceae</taxon>
        <taxon>Chitinophaga</taxon>
    </lineage>
</organism>
<dbReference type="Pfam" id="PF01048">
    <property type="entry name" value="PNP_UDP_1"/>
    <property type="match status" value="1"/>
</dbReference>
<protein>
    <recommendedName>
        <fullName evidence="1 2">Futalosine hydrolase</fullName>
        <shortName evidence="1">FL hydrolase</shortName>
        <ecNumber evidence="1 2">3.2.2.26</ecNumber>
    </recommendedName>
    <alternativeName>
        <fullName evidence="1">Futalosine nucleosidase</fullName>
    </alternativeName>
    <alternativeName>
        <fullName evidence="1">Menaquinone biosynthetic enzyme MqnB</fullName>
    </alternativeName>
</protein>
<dbReference type="GO" id="GO:0008930">
    <property type="term" value="F:methylthioadenosine nucleosidase activity"/>
    <property type="evidence" value="ECO:0007669"/>
    <property type="project" value="TreeGrafter"/>
</dbReference>
<sequence length="216" mass="24656">MKILVTAATTFEIQPFMDHLAGKNYRNCQVTTLIGGIGMMHTAYQLGRQFAISRPDFAIQAGIAGCFDHSWEMGKVVIIDKEQLGDLGVEDDQAYKDLFDIQLWQPDQPPFTNRQLINPLKDIPQLPDLPTASGVTINTVSGSERTRQLLLDKYNPEVESMEGAAFHYACLLEKIPFMQLRSISNYVEVRDKSKWKIQLAIKELNDTLIKYFERWN</sequence>
<proteinExistence type="inferred from homology"/>
<dbReference type="GO" id="GO:0005829">
    <property type="term" value="C:cytosol"/>
    <property type="evidence" value="ECO:0007669"/>
    <property type="project" value="TreeGrafter"/>
</dbReference>
<evidence type="ECO:0000259" key="3">
    <source>
        <dbReference type="Pfam" id="PF01048"/>
    </source>
</evidence>
<evidence type="ECO:0000313" key="5">
    <source>
        <dbReference type="Proteomes" id="UP000199045"/>
    </source>
</evidence>
<dbReference type="OrthoDB" id="9788270at2"/>
<dbReference type="PANTHER" id="PTHR46832:SF2">
    <property type="entry name" value="FUTALOSINE HYDROLASE"/>
    <property type="match status" value="1"/>
</dbReference>
<evidence type="ECO:0000256" key="1">
    <source>
        <dbReference type="HAMAP-Rule" id="MF_00991"/>
    </source>
</evidence>
<feature type="domain" description="Nucleoside phosphorylase" evidence="3">
    <location>
        <begin position="25"/>
        <end position="202"/>
    </location>
</feature>
<dbReference type="SUPFAM" id="SSF53167">
    <property type="entry name" value="Purine and uridine phosphorylases"/>
    <property type="match status" value="1"/>
</dbReference>
<dbReference type="Gene3D" id="3.40.50.1580">
    <property type="entry name" value="Nucleoside phosphorylase domain"/>
    <property type="match status" value="1"/>
</dbReference>
<reference evidence="4 5" key="1">
    <citation type="submission" date="2016-10" db="EMBL/GenBank/DDBJ databases">
        <authorList>
            <person name="de Groot N.N."/>
        </authorList>
    </citation>
    <scope>NUCLEOTIDE SEQUENCE [LARGE SCALE GENOMIC DNA]</scope>
    <source>
        <strain evidence="4 5">DSM 527</strain>
    </source>
</reference>
<gene>
    <name evidence="1" type="primary">mqnB</name>
    <name evidence="4" type="ORF">SAMN04488121_10183</name>
</gene>
<dbReference type="InterPro" id="IPR035994">
    <property type="entry name" value="Nucleoside_phosphorylase_sf"/>
</dbReference>
<dbReference type="RefSeq" id="WP_089828267.1">
    <property type="nucleotide sequence ID" value="NZ_FNBN01000001.1"/>
</dbReference>
<dbReference type="GO" id="GO:0009116">
    <property type="term" value="P:nucleoside metabolic process"/>
    <property type="evidence" value="ECO:0007669"/>
    <property type="project" value="InterPro"/>
</dbReference>
<dbReference type="GO" id="GO:0008782">
    <property type="term" value="F:adenosylhomocysteine nucleosidase activity"/>
    <property type="evidence" value="ECO:0007669"/>
    <property type="project" value="TreeGrafter"/>
</dbReference>
<evidence type="ECO:0000313" key="4">
    <source>
        <dbReference type="EMBL" id="SDE89271.1"/>
    </source>
</evidence>
<keyword evidence="1" id="KW-0474">Menaquinone biosynthesis</keyword>
<dbReference type="GO" id="GO:0009234">
    <property type="term" value="P:menaquinone biosynthetic process"/>
    <property type="evidence" value="ECO:0007669"/>
    <property type="project" value="UniProtKB-UniRule"/>
</dbReference>
<dbReference type="InterPro" id="IPR019963">
    <property type="entry name" value="FL_hydrolase_MqnB"/>
</dbReference>
<dbReference type="AlphaFoldDB" id="A0A1G7GMD3"/>
<dbReference type="InterPro" id="IPR000845">
    <property type="entry name" value="Nucleoside_phosphorylase_d"/>
</dbReference>
<accession>A0A1G7GMD3</accession>
<dbReference type="Proteomes" id="UP000199045">
    <property type="component" value="Unassembled WGS sequence"/>
</dbReference>
<dbReference type="HAMAP" id="MF_00991">
    <property type="entry name" value="MqnB"/>
    <property type="match status" value="1"/>
</dbReference>
<dbReference type="GO" id="GO:0019284">
    <property type="term" value="P:L-methionine salvage from S-adenosylmethionine"/>
    <property type="evidence" value="ECO:0007669"/>
    <property type="project" value="TreeGrafter"/>
</dbReference>
<evidence type="ECO:0000256" key="2">
    <source>
        <dbReference type="NCBIfam" id="TIGR03664"/>
    </source>
</evidence>
<dbReference type="STRING" id="104663.SAMN04488121_10183"/>
<name>A0A1G7GMD3_CHIFI</name>
<dbReference type="CDD" id="cd17766">
    <property type="entry name" value="futalosine_nucleosidase_MqnB"/>
    <property type="match status" value="1"/>
</dbReference>
<comment type="similarity">
    <text evidence="1">Belongs to the PNP/UDP phosphorylase family. Futalosine hydrolase subfamily.</text>
</comment>
<comment type="function">
    <text evidence="1">Catalyzes the hydrolysis of futalosine (FL) to dehypoxanthine futalosine (DHFL) and hypoxanthine, a step in the biosynthesis of menaquinone (MK, vitamin K2).</text>
</comment>
<dbReference type="PANTHER" id="PTHR46832">
    <property type="entry name" value="5'-METHYLTHIOADENOSINE/S-ADENOSYLHOMOCYSTEINE NUCLEOSIDASE"/>
    <property type="match status" value="1"/>
</dbReference>